<dbReference type="EMBL" id="JAIQZJ010000011">
    <property type="protein sequence ID" value="MBZ5740021.1"/>
    <property type="molecule type" value="Genomic_DNA"/>
</dbReference>
<keyword evidence="4" id="KW-1185">Reference proteome</keyword>
<dbReference type="PROSITE" id="PS00409">
    <property type="entry name" value="PROKAR_NTER_METHYL"/>
    <property type="match status" value="1"/>
</dbReference>
<evidence type="ECO:0000313" key="4">
    <source>
        <dbReference type="Proteomes" id="UP000780875"/>
    </source>
</evidence>
<feature type="transmembrane region" description="Helical" evidence="1">
    <location>
        <begin position="21"/>
        <end position="48"/>
    </location>
</feature>
<evidence type="ECO:0000313" key="3">
    <source>
        <dbReference type="EMBL" id="MBZ5740808.1"/>
    </source>
</evidence>
<comment type="caution">
    <text evidence="3">The sequence shown here is derived from an EMBL/GenBank/DDBJ whole genome shotgun (WGS) entry which is preliminary data.</text>
</comment>
<keyword evidence="1" id="KW-1133">Transmembrane helix</keyword>
<sequence length="244" mass="26482">MTRRRDLRDRRDRQRPVDEGMTLVELLVAIGLTSLLMIVVCGATVVALRASDAAEARNDNLSVAQVGMAAATKVIRTAVLPDQLDDRVCTGCADSAIVQATGSQLSFYANLDNAGNGPSLVTLQALADPDRSGTWMLRQTLVPPTVLSDGSYTFCDVTSATCRFRTRVLCRGLPRNASVFRYYDFDGRVIASTTLTTTDLIRVSTIDVSLTVQMRPGQTRTPAESILQRVNLPNADVNVLTDDD</sequence>
<name>A0ABS7UIE3_9ACTN</name>
<evidence type="ECO:0000256" key="1">
    <source>
        <dbReference type="SAM" id="Phobius"/>
    </source>
</evidence>
<keyword evidence="1" id="KW-0812">Transmembrane</keyword>
<gene>
    <name evidence="2" type="ORF">K8U61_17735</name>
    <name evidence="3" type="ORF">K8U61_21740</name>
</gene>
<evidence type="ECO:0000313" key="2">
    <source>
        <dbReference type="EMBL" id="MBZ5740021.1"/>
    </source>
</evidence>
<reference evidence="3 4" key="1">
    <citation type="submission" date="2021-09" db="EMBL/GenBank/DDBJ databases">
        <title>Whole genome sequence of Nocardioides sp. GBK3QG-3.</title>
        <authorList>
            <person name="Tuo L."/>
        </authorList>
    </citation>
    <scope>NUCLEOTIDE SEQUENCE [LARGE SCALE GENOMIC DNA]</scope>
    <source>
        <strain evidence="3 4">GBK3QG-3</strain>
    </source>
</reference>
<dbReference type="InterPro" id="IPR012902">
    <property type="entry name" value="N_methyl_site"/>
</dbReference>
<proteinExistence type="predicted"/>
<dbReference type="Proteomes" id="UP000780875">
    <property type="component" value="Unassembled WGS sequence"/>
</dbReference>
<accession>A0ABS7UIE3</accession>
<dbReference type="RefSeq" id="WP_224124376.1">
    <property type="nucleotide sequence ID" value="NZ_JAIQZJ010000011.1"/>
</dbReference>
<dbReference type="EMBL" id="JAIQZJ010000017">
    <property type="protein sequence ID" value="MBZ5740808.1"/>
    <property type="molecule type" value="Genomic_DNA"/>
</dbReference>
<keyword evidence="1" id="KW-0472">Membrane</keyword>
<organism evidence="3 4">
    <name type="scientific">Nocardioides mangrovi</name>
    <dbReference type="NCBI Taxonomy" id="2874580"/>
    <lineage>
        <taxon>Bacteria</taxon>
        <taxon>Bacillati</taxon>
        <taxon>Actinomycetota</taxon>
        <taxon>Actinomycetes</taxon>
        <taxon>Propionibacteriales</taxon>
        <taxon>Nocardioidaceae</taxon>
        <taxon>Nocardioides</taxon>
    </lineage>
</organism>
<protein>
    <submittedName>
        <fullName evidence="3">Prepilin-type N-terminal cleavage/methylation domain-containing protein</fullName>
    </submittedName>
</protein>